<dbReference type="Proteomes" id="UP000478052">
    <property type="component" value="Unassembled WGS sequence"/>
</dbReference>
<accession>A0A6G0Y5P1</accession>
<dbReference type="EMBL" id="VUJU01006021">
    <property type="protein sequence ID" value="KAF0749654.1"/>
    <property type="molecule type" value="Genomic_DNA"/>
</dbReference>
<organism evidence="1 2">
    <name type="scientific">Aphis craccivora</name>
    <name type="common">Cowpea aphid</name>
    <dbReference type="NCBI Taxonomy" id="307492"/>
    <lineage>
        <taxon>Eukaryota</taxon>
        <taxon>Metazoa</taxon>
        <taxon>Ecdysozoa</taxon>
        <taxon>Arthropoda</taxon>
        <taxon>Hexapoda</taxon>
        <taxon>Insecta</taxon>
        <taxon>Pterygota</taxon>
        <taxon>Neoptera</taxon>
        <taxon>Paraneoptera</taxon>
        <taxon>Hemiptera</taxon>
        <taxon>Sternorrhyncha</taxon>
        <taxon>Aphidomorpha</taxon>
        <taxon>Aphidoidea</taxon>
        <taxon>Aphididae</taxon>
        <taxon>Aphidini</taxon>
        <taxon>Aphis</taxon>
        <taxon>Aphis</taxon>
    </lineage>
</organism>
<evidence type="ECO:0000313" key="2">
    <source>
        <dbReference type="Proteomes" id="UP000478052"/>
    </source>
</evidence>
<dbReference type="OrthoDB" id="6613714at2759"/>
<feature type="non-terminal residue" evidence="1">
    <location>
        <position position="134"/>
    </location>
</feature>
<sequence>MEKGFGILRQVSGPNDHPTTSTFVQLYQMLSLYSKINPPKSGNCSILEDKCDVIHLLDMSPIISMKNLKDIINDPETISQREQGNNLTALIKNIFKKYIAKRLVNETKCLICIEGITNLNTLSVSQEAALVQAK</sequence>
<keyword evidence="2" id="KW-1185">Reference proteome</keyword>
<protein>
    <submittedName>
        <fullName evidence="1">Uncharacterized protein</fullName>
    </submittedName>
</protein>
<reference evidence="1 2" key="1">
    <citation type="submission" date="2019-08" db="EMBL/GenBank/DDBJ databases">
        <title>Whole genome of Aphis craccivora.</title>
        <authorList>
            <person name="Voronova N.V."/>
            <person name="Shulinski R.S."/>
            <person name="Bandarenka Y.V."/>
            <person name="Zhorov D.G."/>
            <person name="Warner D."/>
        </authorList>
    </citation>
    <scope>NUCLEOTIDE SEQUENCE [LARGE SCALE GENOMIC DNA]</scope>
    <source>
        <strain evidence="1">180601</strain>
        <tissue evidence="1">Whole Body</tissue>
    </source>
</reference>
<dbReference type="AlphaFoldDB" id="A0A6G0Y5P1"/>
<comment type="caution">
    <text evidence="1">The sequence shown here is derived from an EMBL/GenBank/DDBJ whole genome shotgun (WGS) entry which is preliminary data.</text>
</comment>
<evidence type="ECO:0000313" key="1">
    <source>
        <dbReference type="EMBL" id="KAF0749654.1"/>
    </source>
</evidence>
<name>A0A6G0Y5P1_APHCR</name>
<gene>
    <name evidence="1" type="ORF">FWK35_00024380</name>
</gene>
<proteinExistence type="predicted"/>